<gene>
    <name evidence="2" type="ORF">RND81_02G129800</name>
</gene>
<dbReference type="EMBL" id="JBDFQZ010000002">
    <property type="protein sequence ID" value="KAK9749495.1"/>
    <property type="molecule type" value="Genomic_DNA"/>
</dbReference>
<name>A0AAW1MMI4_SAPOF</name>
<dbReference type="Proteomes" id="UP001443914">
    <property type="component" value="Unassembled WGS sequence"/>
</dbReference>
<sequence>MCGIREETEFHLVWGCGRVREVWERLGWEEEIEDMRVHNFESWLISVWDAFGAGAREVLMTTCWSIWNARNMLVFEGQSFNGMKVCERATGLIEERAKEARHGGKGTAGTDGSGPTQRQEQWRGPEQDIIKINVDATIMEGRGVGYGAVARGWNGEVAWCRVTQELRCNLPGKPTQPTYNNII</sequence>
<evidence type="ECO:0000313" key="3">
    <source>
        <dbReference type="Proteomes" id="UP001443914"/>
    </source>
</evidence>
<comment type="caution">
    <text evidence="2">The sequence shown here is derived from an EMBL/GenBank/DDBJ whole genome shotgun (WGS) entry which is preliminary data.</text>
</comment>
<organism evidence="2 3">
    <name type="scientific">Saponaria officinalis</name>
    <name type="common">Common soapwort</name>
    <name type="synonym">Lychnis saponaria</name>
    <dbReference type="NCBI Taxonomy" id="3572"/>
    <lineage>
        <taxon>Eukaryota</taxon>
        <taxon>Viridiplantae</taxon>
        <taxon>Streptophyta</taxon>
        <taxon>Embryophyta</taxon>
        <taxon>Tracheophyta</taxon>
        <taxon>Spermatophyta</taxon>
        <taxon>Magnoliopsida</taxon>
        <taxon>eudicotyledons</taxon>
        <taxon>Gunneridae</taxon>
        <taxon>Pentapetalae</taxon>
        <taxon>Caryophyllales</taxon>
        <taxon>Caryophyllaceae</taxon>
        <taxon>Caryophylleae</taxon>
        <taxon>Saponaria</taxon>
    </lineage>
</organism>
<reference evidence="2" key="1">
    <citation type="submission" date="2024-03" db="EMBL/GenBank/DDBJ databases">
        <title>WGS assembly of Saponaria officinalis var. Norfolk2.</title>
        <authorList>
            <person name="Jenkins J."/>
            <person name="Shu S."/>
            <person name="Grimwood J."/>
            <person name="Barry K."/>
            <person name="Goodstein D."/>
            <person name="Schmutz J."/>
            <person name="Leebens-Mack J."/>
            <person name="Osbourn A."/>
        </authorList>
    </citation>
    <scope>NUCLEOTIDE SEQUENCE [LARGE SCALE GENOMIC DNA]</scope>
    <source>
        <strain evidence="2">JIC</strain>
    </source>
</reference>
<evidence type="ECO:0008006" key="4">
    <source>
        <dbReference type="Google" id="ProtNLM"/>
    </source>
</evidence>
<evidence type="ECO:0000313" key="2">
    <source>
        <dbReference type="EMBL" id="KAK9749495.1"/>
    </source>
</evidence>
<proteinExistence type="predicted"/>
<protein>
    <recommendedName>
        <fullName evidence="4">RNase H type-1 domain-containing protein</fullName>
    </recommendedName>
</protein>
<evidence type="ECO:0000256" key="1">
    <source>
        <dbReference type="SAM" id="MobiDB-lite"/>
    </source>
</evidence>
<feature type="region of interest" description="Disordered" evidence="1">
    <location>
        <begin position="98"/>
        <end position="126"/>
    </location>
</feature>
<accession>A0AAW1MMI4</accession>
<keyword evidence="3" id="KW-1185">Reference proteome</keyword>
<dbReference type="AlphaFoldDB" id="A0AAW1MMI4"/>